<dbReference type="EMBL" id="JAGTJR010000018">
    <property type="protein sequence ID" value="KAH7045976.1"/>
    <property type="molecule type" value="Genomic_DNA"/>
</dbReference>
<accession>A0ABQ8G8U7</accession>
<feature type="chain" id="PRO_5046697581" evidence="1">
    <location>
        <begin position="20"/>
        <end position="122"/>
    </location>
</feature>
<organism evidence="2 3">
    <name type="scientific">Macrophomina phaseolina</name>
    <dbReference type="NCBI Taxonomy" id="35725"/>
    <lineage>
        <taxon>Eukaryota</taxon>
        <taxon>Fungi</taxon>
        <taxon>Dikarya</taxon>
        <taxon>Ascomycota</taxon>
        <taxon>Pezizomycotina</taxon>
        <taxon>Dothideomycetes</taxon>
        <taxon>Dothideomycetes incertae sedis</taxon>
        <taxon>Botryosphaeriales</taxon>
        <taxon>Botryosphaeriaceae</taxon>
        <taxon>Macrophomina</taxon>
    </lineage>
</organism>
<evidence type="ECO:0000313" key="2">
    <source>
        <dbReference type="EMBL" id="KAH7045976.1"/>
    </source>
</evidence>
<protein>
    <submittedName>
        <fullName evidence="2">Uncharacterized protein</fullName>
    </submittedName>
</protein>
<comment type="caution">
    <text evidence="2">The sequence shown here is derived from an EMBL/GenBank/DDBJ whole genome shotgun (WGS) entry which is preliminary data.</text>
</comment>
<name>A0ABQ8G8U7_9PEZI</name>
<gene>
    <name evidence="2" type="ORF">B0J12DRAFT_701112</name>
</gene>
<reference evidence="2 3" key="1">
    <citation type="journal article" date="2021" name="Nat. Commun.">
        <title>Genetic determinants of endophytism in the Arabidopsis root mycobiome.</title>
        <authorList>
            <person name="Mesny F."/>
            <person name="Miyauchi S."/>
            <person name="Thiergart T."/>
            <person name="Pickel B."/>
            <person name="Atanasova L."/>
            <person name="Karlsson M."/>
            <person name="Huettel B."/>
            <person name="Barry K.W."/>
            <person name="Haridas S."/>
            <person name="Chen C."/>
            <person name="Bauer D."/>
            <person name="Andreopoulos W."/>
            <person name="Pangilinan J."/>
            <person name="LaButti K."/>
            <person name="Riley R."/>
            <person name="Lipzen A."/>
            <person name="Clum A."/>
            <person name="Drula E."/>
            <person name="Henrissat B."/>
            <person name="Kohler A."/>
            <person name="Grigoriev I.V."/>
            <person name="Martin F.M."/>
            <person name="Hacquard S."/>
        </authorList>
    </citation>
    <scope>NUCLEOTIDE SEQUENCE [LARGE SCALE GENOMIC DNA]</scope>
    <source>
        <strain evidence="2 3">MPI-SDFR-AT-0080</strain>
    </source>
</reference>
<keyword evidence="1" id="KW-0732">Signal</keyword>
<keyword evidence="3" id="KW-1185">Reference proteome</keyword>
<evidence type="ECO:0000256" key="1">
    <source>
        <dbReference type="SAM" id="SignalP"/>
    </source>
</evidence>
<proteinExistence type="predicted"/>
<dbReference type="Proteomes" id="UP000774617">
    <property type="component" value="Unassembled WGS sequence"/>
</dbReference>
<feature type="signal peptide" evidence="1">
    <location>
        <begin position="1"/>
        <end position="19"/>
    </location>
</feature>
<evidence type="ECO:0000313" key="3">
    <source>
        <dbReference type="Proteomes" id="UP000774617"/>
    </source>
</evidence>
<sequence length="122" mass="14055">MHRDDCALALLLLLPPTTSRKTHDARFADRPICLKRSIVVQRVIHTAAADREGSGYVYEYLETFFFLERRDNETRKWLPELSYGNTLPAGEFAKHNVITTTAFGRRNAAEPGMIVDDWMSRR</sequence>